<reference evidence="13" key="2">
    <citation type="submission" date="2013-11" db="EMBL/GenBank/DDBJ databases">
        <title>Draft genome sequence of Anaerostipes caccae (DSM 14662).</title>
        <authorList>
            <person name="Sudarsanam P."/>
            <person name="Ley R."/>
            <person name="Guruge J."/>
            <person name="Turnbaugh P.J."/>
            <person name="Mahowald M."/>
            <person name="Liep D."/>
            <person name="Gordon J."/>
        </authorList>
    </citation>
    <scope>NUCLEOTIDE SEQUENCE</scope>
    <source>
        <strain evidence="13">DSM 14662</strain>
    </source>
</reference>
<feature type="binding site" evidence="10">
    <location>
        <position position="266"/>
    </location>
    <ligand>
        <name>K(+)</name>
        <dbReference type="ChEBI" id="CHEBI:29103"/>
    </ligand>
</feature>
<evidence type="ECO:0000256" key="1">
    <source>
        <dbReference type="ARBA" id="ARBA00011043"/>
    </source>
</evidence>
<dbReference type="CDD" id="cd14858">
    <property type="entry name" value="TrmE_N"/>
    <property type="match status" value="1"/>
</dbReference>
<dbReference type="HOGENOM" id="CLU_019624_4_1_9"/>
<dbReference type="InterPro" id="IPR004520">
    <property type="entry name" value="GTPase_MnmE"/>
</dbReference>
<evidence type="ECO:0000256" key="4">
    <source>
        <dbReference type="ARBA" id="ARBA00022723"/>
    </source>
</evidence>
<feature type="binding site" evidence="10">
    <location>
        <position position="37"/>
    </location>
    <ligand>
        <name>(6S)-5-formyl-5,6,7,8-tetrahydrofolate</name>
        <dbReference type="ChEBI" id="CHEBI:57457"/>
    </ligand>
</feature>
<evidence type="ECO:0000256" key="8">
    <source>
        <dbReference type="ARBA" id="ARBA00022958"/>
    </source>
</evidence>
<dbReference type="PANTHER" id="PTHR42714:SF2">
    <property type="entry name" value="TRNA MODIFICATION GTPASE GTPBP3, MITOCHONDRIAL"/>
    <property type="match status" value="1"/>
</dbReference>
<evidence type="ECO:0000256" key="10">
    <source>
        <dbReference type="HAMAP-Rule" id="MF_00379"/>
    </source>
</evidence>
<dbReference type="InterPro" id="IPR005225">
    <property type="entry name" value="Small_GTP-bd"/>
</dbReference>
<evidence type="ECO:0000259" key="12">
    <source>
        <dbReference type="PROSITE" id="PS51709"/>
    </source>
</evidence>
<keyword evidence="7 10" id="KW-0460">Magnesium</keyword>
<evidence type="ECO:0000256" key="2">
    <source>
        <dbReference type="ARBA" id="ARBA00022490"/>
    </source>
</evidence>
<evidence type="ECO:0000256" key="5">
    <source>
        <dbReference type="ARBA" id="ARBA00022741"/>
    </source>
</evidence>
<feature type="binding site" evidence="10">
    <location>
        <position position="245"/>
    </location>
    <ligand>
        <name>K(+)</name>
        <dbReference type="ChEBI" id="CHEBI:29103"/>
    </ligand>
</feature>
<feature type="binding site" evidence="10">
    <location>
        <position position="472"/>
    </location>
    <ligand>
        <name>(6S)-5-formyl-5,6,7,8-tetrahydrofolate</name>
        <dbReference type="ChEBI" id="CHEBI:57457"/>
    </ligand>
</feature>
<comment type="caution">
    <text evidence="10">Lacks conserved residue(s) required for the propagation of feature annotation.</text>
</comment>
<dbReference type="InterPro" id="IPR006073">
    <property type="entry name" value="GTP-bd"/>
</dbReference>
<evidence type="ECO:0000313" key="14">
    <source>
        <dbReference type="Proteomes" id="UP000004935"/>
    </source>
</evidence>
<dbReference type="NCBIfam" id="TIGR00450">
    <property type="entry name" value="mnmE_trmE_thdF"/>
    <property type="match status" value="1"/>
</dbReference>
<keyword evidence="4 10" id="KW-0479">Metal-binding</keyword>
<evidence type="ECO:0000313" key="13">
    <source>
        <dbReference type="EMBL" id="EDR96184.1"/>
    </source>
</evidence>
<evidence type="ECO:0000256" key="11">
    <source>
        <dbReference type="RuleBase" id="RU003313"/>
    </source>
</evidence>
<dbReference type="InterPro" id="IPR025867">
    <property type="entry name" value="MnmE_helical"/>
</dbReference>
<evidence type="ECO:0000256" key="3">
    <source>
        <dbReference type="ARBA" id="ARBA00022694"/>
    </source>
</evidence>
<evidence type="ECO:0000256" key="7">
    <source>
        <dbReference type="ARBA" id="ARBA00022842"/>
    </source>
</evidence>
<reference evidence="13" key="1">
    <citation type="submission" date="2007-11" db="EMBL/GenBank/DDBJ databases">
        <authorList>
            <person name="Fulton L."/>
            <person name="Clifton S."/>
            <person name="Fulton B."/>
            <person name="Xu J."/>
            <person name="Minx P."/>
            <person name="Pepin K.H."/>
            <person name="Johnson M."/>
            <person name="Thiruvilangam P."/>
            <person name="Bhonagiri V."/>
            <person name="Nash W.E."/>
            <person name="Mardis E.R."/>
            <person name="Wilson R.K."/>
        </authorList>
    </citation>
    <scope>NUCLEOTIDE SEQUENCE [LARGE SCALE GENOMIC DNA]</scope>
    <source>
        <strain evidence="13">DSM 14662</strain>
    </source>
</reference>
<feature type="binding site" evidence="10">
    <location>
        <position position="139"/>
    </location>
    <ligand>
        <name>(6S)-5-formyl-5,6,7,8-tetrahydrofolate</name>
        <dbReference type="ChEBI" id="CHEBI:57457"/>
    </ligand>
</feature>
<dbReference type="InterPro" id="IPR027368">
    <property type="entry name" value="MnmE_dom2"/>
</dbReference>
<keyword evidence="9 10" id="KW-0342">GTP-binding</keyword>
<proteinExistence type="inferred from homology"/>
<dbReference type="GO" id="GO:0005829">
    <property type="term" value="C:cytosol"/>
    <property type="evidence" value="ECO:0007669"/>
    <property type="project" value="TreeGrafter"/>
</dbReference>
<keyword evidence="5 10" id="KW-0547">Nucleotide-binding</keyword>
<dbReference type="HAMAP" id="MF_00379">
    <property type="entry name" value="GTPase_MnmE"/>
    <property type="match status" value="1"/>
</dbReference>
<dbReference type="PROSITE" id="PS51709">
    <property type="entry name" value="G_TRME"/>
    <property type="match status" value="1"/>
</dbReference>
<feature type="binding site" evidence="10">
    <location>
        <position position="270"/>
    </location>
    <ligand>
        <name>Mg(2+)</name>
        <dbReference type="ChEBI" id="CHEBI:18420"/>
    </ligand>
</feature>
<protein>
    <recommendedName>
        <fullName evidence="10">tRNA modification GTPase MnmE</fullName>
        <ecNumber evidence="10">3.6.-.-</ecNumber>
    </recommendedName>
</protein>
<dbReference type="Gene3D" id="3.40.50.300">
    <property type="entry name" value="P-loop containing nucleotide triphosphate hydrolases"/>
    <property type="match status" value="1"/>
</dbReference>
<keyword evidence="14" id="KW-1185">Reference proteome</keyword>
<dbReference type="NCBIfam" id="TIGR00231">
    <property type="entry name" value="small_GTP"/>
    <property type="match status" value="1"/>
</dbReference>
<accession>B0MH45</accession>
<dbReference type="GO" id="GO:0005525">
    <property type="term" value="F:GTP binding"/>
    <property type="evidence" value="ECO:0007669"/>
    <property type="project" value="UniProtKB-UniRule"/>
</dbReference>
<feature type="binding site" evidence="10">
    <location>
        <position position="249"/>
    </location>
    <ligand>
        <name>Mg(2+)</name>
        <dbReference type="ChEBI" id="CHEBI:18420"/>
    </ligand>
</feature>
<sequence>MPFAAALFCLAEDIEMGTDTIAAIATPLSSSGIGIIRISGPEAIDIASEVFRPKREKDIKKAATYTAHYGHAVKDGKDIDECILLIMKGPHSYTAEDVAEINCHGGVVVMKKILSCIIEAGARPAEPGEFTKRAFLNGRIDLSRAEAVMDLIHSKNEFAMETSLKQLKGSLSEKIRSLRKEIVHSVAFIESALDDPEHYSVDGFSEQLKVQVEHARDDIQKYLDSSDNGRILKEGIHTAIVGKPNAGKSSILNVLLGEERAIVTDIAGTTRDTLEESIQINGIPLNVIDTAGIRDTDDVVEKIGVDKARDSVIKADLVLYVVDTSVPLTKEDEEIMKLLNGKQVIVLLNKSDLETKVSESEFLDRGFQNIVPVSAKSLYGLEDLYERINDLFFNGRVSFNDEVYITNMRHKKALANAKDSLDLVLKSIEDRMPEDFFSIDLMDAYEELGYIIGESVGEDLVNEIFAEFCMGK</sequence>
<dbReference type="GO" id="GO:0003924">
    <property type="term" value="F:GTPase activity"/>
    <property type="evidence" value="ECO:0007669"/>
    <property type="project" value="UniProtKB-UniRule"/>
</dbReference>
<dbReference type="GO" id="GO:0042802">
    <property type="term" value="F:identical protein binding"/>
    <property type="evidence" value="ECO:0007669"/>
    <property type="project" value="UniProtKB-ARBA"/>
</dbReference>
<comment type="function">
    <text evidence="10">Exhibits a very high intrinsic GTPase hydrolysis rate. Involved in the addition of a carboxymethylaminomethyl (cmnm) group at the wobble position (U34) of certain tRNAs, forming tRNA-cmnm(5)s(2)U34.</text>
</comment>
<comment type="cofactor">
    <cofactor evidence="10">
        <name>K(+)</name>
        <dbReference type="ChEBI" id="CHEBI:29103"/>
    </cofactor>
    <text evidence="10">Binds 1 potassium ion per subunit.</text>
</comment>
<gene>
    <name evidence="10" type="primary">mnmE</name>
    <name evidence="10 13" type="synonym">trmE</name>
    <name evidence="13" type="ORF">ANACAC_02807</name>
</gene>
<feature type="binding site" evidence="10">
    <location>
        <position position="264"/>
    </location>
    <ligand>
        <name>K(+)</name>
        <dbReference type="ChEBI" id="CHEBI:29103"/>
    </ligand>
</feature>
<dbReference type="InterPro" id="IPR027417">
    <property type="entry name" value="P-loop_NTPase"/>
</dbReference>
<feature type="domain" description="TrmE-type G" evidence="12">
    <location>
        <begin position="235"/>
        <end position="393"/>
    </location>
</feature>
<dbReference type="InterPro" id="IPR031168">
    <property type="entry name" value="G_TrmE"/>
</dbReference>
<dbReference type="Proteomes" id="UP000004935">
    <property type="component" value="Unassembled WGS sequence"/>
</dbReference>
<feature type="binding site" evidence="10">
    <location>
        <begin position="264"/>
        <end position="270"/>
    </location>
    <ligand>
        <name>GTP</name>
        <dbReference type="ChEBI" id="CHEBI:37565"/>
    </ligand>
</feature>
<keyword evidence="6 10" id="KW-0378">Hydrolase</keyword>
<dbReference type="PANTHER" id="PTHR42714">
    <property type="entry name" value="TRNA MODIFICATION GTPASE GTPBP3"/>
    <property type="match status" value="1"/>
</dbReference>
<dbReference type="Pfam" id="PF12631">
    <property type="entry name" value="MnmE_helical"/>
    <property type="match status" value="1"/>
</dbReference>
<keyword evidence="2 10" id="KW-0963">Cytoplasm</keyword>
<feature type="binding site" evidence="10">
    <location>
        <position position="269"/>
    </location>
    <ligand>
        <name>K(+)</name>
        <dbReference type="ChEBI" id="CHEBI:29103"/>
    </ligand>
</feature>
<dbReference type="Pfam" id="PF01926">
    <property type="entry name" value="MMR_HSR1"/>
    <property type="match status" value="1"/>
</dbReference>
<dbReference type="EMBL" id="ABAX03000024">
    <property type="protein sequence ID" value="EDR96184.1"/>
    <property type="molecule type" value="Genomic_DNA"/>
</dbReference>
<keyword evidence="3 10" id="KW-0819">tRNA processing</keyword>
<dbReference type="Gene3D" id="1.20.120.430">
    <property type="entry name" value="tRNA modification GTPase MnmE domain 2"/>
    <property type="match status" value="1"/>
</dbReference>
<dbReference type="FunFam" id="3.40.50.300:FF:000494">
    <property type="entry name" value="tRNA modification GTPase MnmE"/>
    <property type="match status" value="1"/>
</dbReference>
<comment type="similarity">
    <text evidence="1 10 11">Belongs to the TRAFAC class TrmE-Era-EngA-EngB-Septin-like GTPase superfamily. TrmE GTPase family.</text>
</comment>
<dbReference type="Pfam" id="PF10396">
    <property type="entry name" value="TrmE_N"/>
    <property type="match status" value="1"/>
</dbReference>
<feature type="binding site" evidence="10">
    <location>
        <position position="100"/>
    </location>
    <ligand>
        <name>(6S)-5-formyl-5,6,7,8-tetrahydrofolate</name>
        <dbReference type="ChEBI" id="CHEBI:57457"/>
    </ligand>
</feature>
<dbReference type="eggNOG" id="COG0486">
    <property type="taxonomic scope" value="Bacteria"/>
</dbReference>
<dbReference type="InterPro" id="IPR018948">
    <property type="entry name" value="GTP-bd_TrmE_N"/>
</dbReference>
<dbReference type="GO" id="GO:0030488">
    <property type="term" value="P:tRNA methylation"/>
    <property type="evidence" value="ECO:0007669"/>
    <property type="project" value="TreeGrafter"/>
</dbReference>
<dbReference type="AlphaFoldDB" id="B0MH45"/>
<evidence type="ECO:0000256" key="9">
    <source>
        <dbReference type="ARBA" id="ARBA00023134"/>
    </source>
</evidence>
<dbReference type="NCBIfam" id="NF003661">
    <property type="entry name" value="PRK05291.1-3"/>
    <property type="match status" value="1"/>
</dbReference>
<organism evidence="13 14">
    <name type="scientific">Anaerostipes caccae (strain DSM 14662 / CCUG 47493 / JCM 13470 / NCIMB 13811 / L1-92)</name>
    <dbReference type="NCBI Taxonomy" id="411490"/>
    <lineage>
        <taxon>Bacteria</taxon>
        <taxon>Bacillati</taxon>
        <taxon>Bacillota</taxon>
        <taxon>Clostridia</taxon>
        <taxon>Lachnospirales</taxon>
        <taxon>Lachnospiraceae</taxon>
        <taxon>Anaerostipes</taxon>
    </lineage>
</organism>
<comment type="caution">
    <text evidence="13">The sequence shown here is derived from an EMBL/GenBank/DDBJ whole genome shotgun (WGS) entry which is preliminary data.</text>
</comment>
<feature type="binding site" evidence="10">
    <location>
        <begin position="245"/>
        <end position="250"/>
    </location>
    <ligand>
        <name>GTP</name>
        <dbReference type="ChEBI" id="CHEBI:37565"/>
    </ligand>
</feature>
<dbReference type="SUPFAM" id="SSF52540">
    <property type="entry name" value="P-loop containing nucleoside triphosphate hydrolases"/>
    <property type="match status" value="1"/>
</dbReference>
<dbReference type="FunFam" id="3.30.1360.120:FF:000003">
    <property type="entry name" value="tRNA modification GTPase MnmE"/>
    <property type="match status" value="1"/>
</dbReference>
<dbReference type="GO" id="GO:0002098">
    <property type="term" value="P:tRNA wobble uridine modification"/>
    <property type="evidence" value="ECO:0007669"/>
    <property type="project" value="TreeGrafter"/>
</dbReference>
<comment type="subunit">
    <text evidence="10">Homodimer. Heterotetramer of two MnmE and two MnmG subunits.</text>
</comment>
<dbReference type="GO" id="GO:0046872">
    <property type="term" value="F:metal ion binding"/>
    <property type="evidence" value="ECO:0007669"/>
    <property type="project" value="UniProtKB-KW"/>
</dbReference>
<dbReference type="STRING" id="411490.ANACAC_02807"/>
<feature type="binding site" evidence="10">
    <location>
        <begin position="289"/>
        <end position="292"/>
    </location>
    <ligand>
        <name>GTP</name>
        <dbReference type="ChEBI" id="CHEBI:37565"/>
    </ligand>
</feature>
<dbReference type="EC" id="3.6.-.-" evidence="10"/>
<comment type="subcellular location">
    <subcellularLocation>
        <location evidence="10">Cytoplasm</location>
    </subcellularLocation>
</comment>
<dbReference type="CDD" id="cd04164">
    <property type="entry name" value="trmE"/>
    <property type="match status" value="1"/>
</dbReference>
<dbReference type="InterPro" id="IPR027266">
    <property type="entry name" value="TrmE/GcvT-like"/>
</dbReference>
<evidence type="ECO:0000256" key="6">
    <source>
        <dbReference type="ARBA" id="ARBA00022801"/>
    </source>
</evidence>
<name>B0MH45_ANACD</name>
<keyword evidence="8 10" id="KW-0630">Potassium</keyword>
<dbReference type="Gene3D" id="3.30.1360.120">
    <property type="entry name" value="Probable tRNA modification gtpase trme, domain 1"/>
    <property type="match status" value="1"/>
</dbReference>